<comment type="caution">
    <text evidence="1">The sequence shown here is derived from an EMBL/GenBank/DDBJ whole genome shotgun (WGS) entry which is preliminary data.</text>
</comment>
<evidence type="ECO:0000313" key="1">
    <source>
        <dbReference type="EMBL" id="NWF08289.1"/>
    </source>
</evidence>
<dbReference type="AlphaFoldDB" id="A0A7Y8KMV1"/>
<evidence type="ECO:0000313" key="2">
    <source>
        <dbReference type="Proteomes" id="UP000561369"/>
    </source>
</evidence>
<protein>
    <submittedName>
        <fullName evidence="1">Uncharacterized protein</fullName>
    </submittedName>
</protein>
<accession>A0A7Y8KMV1</accession>
<reference evidence="1 2" key="1">
    <citation type="submission" date="2020-04" db="EMBL/GenBank/DDBJ databases">
        <title>Molecular characterization of pseudomonads from Agaricus bisporus reveal novel blotch 2 pathogens in Western Europe.</title>
        <authorList>
            <person name="Taparia T."/>
            <person name="Krijger M."/>
            <person name="Haynes E."/>
            <person name="Elpinstone J.G."/>
            <person name="Noble R."/>
            <person name="Van Der Wolf J."/>
        </authorList>
    </citation>
    <scope>NUCLEOTIDE SEQUENCE [LARGE SCALE GENOMIC DNA]</scope>
    <source>
        <strain evidence="1 2">IPO3765</strain>
    </source>
</reference>
<dbReference type="EMBL" id="JACAQV010000010">
    <property type="protein sequence ID" value="NWF08289.1"/>
    <property type="molecule type" value="Genomic_DNA"/>
</dbReference>
<dbReference type="Proteomes" id="UP000561369">
    <property type="component" value="Unassembled WGS sequence"/>
</dbReference>
<sequence length="209" mass="24632">MDVEEVLGSADWPLIRVEVQSTYSEYFSQYSFTKYPAQEYQRFKQTFSAFKPDVELDLALLWKWGHWGKTNYPGKQGALITEISALWGEYLKWVGVLTDVHSPKDTFQWWNERLGRLLYITSAFLTHLIHPHDVPIIDQHNFRAMNHFLRVQQPKKKPSDWSDIAHLKCFLSEATTKLQYTESDFDKYLMMYGRALKPHKPKTSSKEHA</sequence>
<dbReference type="RefSeq" id="WP_177024132.1">
    <property type="nucleotide sequence ID" value="NZ_JACAQV010000010.1"/>
</dbReference>
<organism evidence="1 2">
    <name type="scientific">Pseudomonas salomonii</name>
    <dbReference type="NCBI Taxonomy" id="191391"/>
    <lineage>
        <taxon>Bacteria</taxon>
        <taxon>Pseudomonadati</taxon>
        <taxon>Pseudomonadota</taxon>
        <taxon>Gammaproteobacteria</taxon>
        <taxon>Pseudomonadales</taxon>
        <taxon>Pseudomonadaceae</taxon>
        <taxon>Pseudomonas</taxon>
    </lineage>
</organism>
<proteinExistence type="predicted"/>
<gene>
    <name evidence="1" type="ORF">HX810_11515</name>
</gene>
<name>A0A7Y8KMV1_9PSED</name>